<dbReference type="Pfam" id="PF02518">
    <property type="entry name" value="HATPase_c"/>
    <property type="match status" value="1"/>
</dbReference>
<gene>
    <name evidence="2" type="ORF">UFOPK2579_01821</name>
</gene>
<dbReference type="AlphaFoldDB" id="A0A6J6R5A0"/>
<dbReference type="SUPFAM" id="SSF55874">
    <property type="entry name" value="ATPase domain of HSP90 chaperone/DNA topoisomerase II/histidine kinase"/>
    <property type="match status" value="1"/>
</dbReference>
<protein>
    <submittedName>
        <fullName evidence="2">Unannotated protein</fullName>
    </submittedName>
</protein>
<name>A0A6J6R5A0_9ZZZZ</name>
<sequence>MRGDGDHLVLEVGDDGVGFDTARTRAPDRFGLRGLRSLVSEVGGDLEVVSATGEGTTVRMAVKLT</sequence>
<dbReference type="InterPro" id="IPR036890">
    <property type="entry name" value="HATPase_C_sf"/>
</dbReference>
<reference evidence="2" key="1">
    <citation type="submission" date="2020-05" db="EMBL/GenBank/DDBJ databases">
        <authorList>
            <person name="Chiriac C."/>
            <person name="Salcher M."/>
            <person name="Ghai R."/>
            <person name="Kavagutti S V."/>
        </authorList>
    </citation>
    <scope>NUCLEOTIDE SEQUENCE</scope>
</reference>
<dbReference type="EMBL" id="CAEZXR010000228">
    <property type="protein sequence ID" value="CAB4718312.1"/>
    <property type="molecule type" value="Genomic_DNA"/>
</dbReference>
<accession>A0A6J6R5A0</accession>
<evidence type="ECO:0000313" key="2">
    <source>
        <dbReference type="EMBL" id="CAB4718312.1"/>
    </source>
</evidence>
<proteinExistence type="predicted"/>
<dbReference type="InterPro" id="IPR003594">
    <property type="entry name" value="HATPase_dom"/>
</dbReference>
<organism evidence="2">
    <name type="scientific">freshwater metagenome</name>
    <dbReference type="NCBI Taxonomy" id="449393"/>
    <lineage>
        <taxon>unclassified sequences</taxon>
        <taxon>metagenomes</taxon>
        <taxon>ecological metagenomes</taxon>
    </lineage>
</organism>
<dbReference type="Gene3D" id="3.30.565.10">
    <property type="entry name" value="Histidine kinase-like ATPase, C-terminal domain"/>
    <property type="match status" value="1"/>
</dbReference>
<feature type="domain" description="Histidine kinase/HSP90-like ATPase" evidence="1">
    <location>
        <begin position="4"/>
        <end position="64"/>
    </location>
</feature>
<evidence type="ECO:0000259" key="1">
    <source>
        <dbReference type="Pfam" id="PF02518"/>
    </source>
</evidence>